<dbReference type="AlphaFoldDB" id="A0A8B7CTG8"/>
<keyword evidence="7 12" id="KW-0378">Hydrolase</keyword>
<evidence type="ECO:0000256" key="8">
    <source>
        <dbReference type="ARBA" id="ARBA00023136"/>
    </source>
</evidence>
<keyword evidence="5 14" id="KW-0732">Signal</keyword>
<name>A0A8B7CTG8_PHODC</name>
<comment type="similarity">
    <text evidence="2 12">Belongs to the peptidase A1 family.</text>
</comment>
<evidence type="ECO:0000313" key="17">
    <source>
        <dbReference type="RefSeq" id="XP_008806141.1"/>
    </source>
</evidence>
<evidence type="ECO:0000313" key="16">
    <source>
        <dbReference type="Proteomes" id="UP000228380"/>
    </source>
</evidence>
<evidence type="ECO:0000256" key="7">
    <source>
        <dbReference type="ARBA" id="ARBA00022801"/>
    </source>
</evidence>
<dbReference type="InterPro" id="IPR033121">
    <property type="entry name" value="PEPTIDASE_A1"/>
</dbReference>
<keyword evidence="3" id="KW-1003">Cell membrane</keyword>
<reference evidence="17" key="1">
    <citation type="submission" date="2025-08" db="UniProtKB">
        <authorList>
            <consortium name="RefSeq"/>
        </authorList>
    </citation>
    <scope>IDENTIFICATION</scope>
    <source>
        <tissue evidence="17">Young leaves</tissue>
    </source>
</reference>
<evidence type="ECO:0000256" key="4">
    <source>
        <dbReference type="ARBA" id="ARBA00022670"/>
    </source>
</evidence>
<protein>
    <submittedName>
        <fullName evidence="17">Aspartyl protease family protein 1</fullName>
    </submittedName>
</protein>
<feature type="domain" description="Peptidase A1" evidence="15">
    <location>
        <begin position="109"/>
        <end position="451"/>
    </location>
</feature>
<accession>A0A8B7CTG8</accession>
<dbReference type="FunFam" id="2.40.70.10:FF:000014">
    <property type="entry name" value="Aspartyl protease family protein 1"/>
    <property type="match status" value="1"/>
</dbReference>
<dbReference type="GO" id="GO:0005886">
    <property type="term" value="C:plasma membrane"/>
    <property type="evidence" value="ECO:0007669"/>
    <property type="project" value="UniProtKB-SubCell"/>
</dbReference>
<dbReference type="FunFam" id="2.40.70.10:FF:000012">
    <property type="entry name" value="Aspartyl protease family protein 1"/>
    <property type="match status" value="1"/>
</dbReference>
<dbReference type="InterPro" id="IPR001461">
    <property type="entry name" value="Aspartic_peptidase_A1"/>
</dbReference>
<dbReference type="SUPFAM" id="SSF50630">
    <property type="entry name" value="Acid proteases"/>
    <property type="match status" value="1"/>
</dbReference>
<keyword evidence="6 12" id="KW-0064">Aspartyl protease</keyword>
<evidence type="ECO:0000256" key="6">
    <source>
        <dbReference type="ARBA" id="ARBA00022750"/>
    </source>
</evidence>
<dbReference type="PROSITE" id="PS51767">
    <property type="entry name" value="PEPTIDASE_A1"/>
    <property type="match status" value="1"/>
</dbReference>
<proteinExistence type="inferred from homology"/>
<evidence type="ECO:0000256" key="3">
    <source>
        <dbReference type="ARBA" id="ARBA00022475"/>
    </source>
</evidence>
<dbReference type="InterPro" id="IPR021109">
    <property type="entry name" value="Peptidase_aspartic_dom_sf"/>
</dbReference>
<keyword evidence="10" id="KW-0449">Lipoprotein</keyword>
<comment type="subcellular location">
    <subcellularLocation>
        <location evidence="1">Cell membrane</location>
        <topology evidence="1">Lipid-anchor</topology>
    </subcellularLocation>
</comment>
<evidence type="ECO:0000256" key="5">
    <source>
        <dbReference type="ARBA" id="ARBA00022729"/>
    </source>
</evidence>
<dbReference type="RefSeq" id="XP_008806141.1">
    <property type="nucleotide sequence ID" value="XM_008807919.4"/>
</dbReference>
<dbReference type="GeneID" id="103718909"/>
<evidence type="ECO:0000256" key="2">
    <source>
        <dbReference type="ARBA" id="ARBA00007447"/>
    </source>
</evidence>
<feature type="signal peptide" evidence="14">
    <location>
        <begin position="1"/>
        <end position="27"/>
    </location>
</feature>
<keyword evidence="4 12" id="KW-0645">Protease</keyword>
<feature type="active site" evidence="11">
    <location>
        <position position="127"/>
    </location>
</feature>
<dbReference type="GO" id="GO:0006508">
    <property type="term" value="P:proteolysis"/>
    <property type="evidence" value="ECO:0007669"/>
    <property type="project" value="UniProtKB-KW"/>
</dbReference>
<dbReference type="InterPro" id="IPR032861">
    <property type="entry name" value="TAXi_N"/>
</dbReference>
<dbReference type="PROSITE" id="PS00141">
    <property type="entry name" value="ASP_PROTEASE"/>
    <property type="match status" value="2"/>
</dbReference>
<organism evidence="16 17">
    <name type="scientific">Phoenix dactylifera</name>
    <name type="common">Date palm</name>
    <dbReference type="NCBI Taxonomy" id="42345"/>
    <lineage>
        <taxon>Eukaryota</taxon>
        <taxon>Viridiplantae</taxon>
        <taxon>Streptophyta</taxon>
        <taxon>Embryophyta</taxon>
        <taxon>Tracheophyta</taxon>
        <taxon>Spermatophyta</taxon>
        <taxon>Magnoliopsida</taxon>
        <taxon>Liliopsida</taxon>
        <taxon>Arecaceae</taxon>
        <taxon>Coryphoideae</taxon>
        <taxon>Phoeniceae</taxon>
        <taxon>Phoenix</taxon>
    </lineage>
</organism>
<dbReference type="Pfam" id="PF14543">
    <property type="entry name" value="TAXi_N"/>
    <property type="match status" value="1"/>
</dbReference>
<feature type="region of interest" description="Disordered" evidence="13">
    <location>
        <begin position="467"/>
        <end position="494"/>
    </location>
</feature>
<dbReference type="PRINTS" id="PR00792">
    <property type="entry name" value="PEPSIN"/>
</dbReference>
<sequence>MAASSPSLCPLLLFVAVALAVSGTVGGATLGLEVHHRFSDRVRQWAEAHGGLPGGWWPEKGSVEYYATLTHHDRALRGRALSDGGDPDEVLFFADGNATYRLSSLGFLHYAFVALGTPNVTFLVALDTGSDLFWVPCNCISCAPTSSPDYGLTNIEFDIYSPTKSSTSQKVPCNSSFCELKSSCSAATSSCPYAVQYVSDNTSSVGVLVEDILYFKTAETIPKVVKAPIVFGCGRIQTGAFLDGAAPNGLFGLGLDNVSVPSVLASKGYTSDSFSMCFGSEGIGRIYFGDKGSSDQEETPLDVNNRNPVYNISLTGMEVGNSSVDVKFSAIVDSGTSFTYLADPVYTKVAESFDTQVQDNKHKSDPDIPFEYCYEWSSKQNSTVLPKINLTTKGGSPFPINDPIVIVSNKKSKLVYCLAIIKSHKLNIIGQNFMTGLRIVFDRERLILGWKEFDCFDVEDSSTLPVNKNQSAIPPSPAFGPSSYTPDATKERGNTTQVTVLTPSSSHSSHLNSMKSIFSTLIVLSLAIL</sequence>
<evidence type="ECO:0000256" key="9">
    <source>
        <dbReference type="ARBA" id="ARBA00023180"/>
    </source>
</evidence>
<keyword evidence="8" id="KW-0472">Membrane</keyword>
<keyword evidence="9" id="KW-0325">Glycoprotein</keyword>
<feature type="chain" id="PRO_5034494379" evidence="14">
    <location>
        <begin position="28"/>
        <end position="529"/>
    </location>
</feature>
<dbReference type="Proteomes" id="UP000228380">
    <property type="component" value="Unplaced"/>
</dbReference>
<evidence type="ECO:0000256" key="14">
    <source>
        <dbReference type="SAM" id="SignalP"/>
    </source>
</evidence>
<dbReference type="GO" id="GO:0004190">
    <property type="term" value="F:aspartic-type endopeptidase activity"/>
    <property type="evidence" value="ECO:0007669"/>
    <property type="project" value="UniProtKB-KW"/>
</dbReference>
<evidence type="ECO:0000256" key="10">
    <source>
        <dbReference type="ARBA" id="ARBA00023288"/>
    </source>
</evidence>
<dbReference type="InterPro" id="IPR001969">
    <property type="entry name" value="Aspartic_peptidase_AS"/>
</dbReference>
<evidence type="ECO:0000256" key="11">
    <source>
        <dbReference type="PIRSR" id="PIRSR601461-1"/>
    </source>
</evidence>
<evidence type="ECO:0000256" key="13">
    <source>
        <dbReference type="SAM" id="MobiDB-lite"/>
    </source>
</evidence>
<dbReference type="Gene3D" id="2.40.70.10">
    <property type="entry name" value="Acid Proteases"/>
    <property type="match status" value="2"/>
</dbReference>
<dbReference type="PANTHER" id="PTHR13683">
    <property type="entry name" value="ASPARTYL PROTEASES"/>
    <property type="match status" value="1"/>
</dbReference>
<evidence type="ECO:0000256" key="12">
    <source>
        <dbReference type="RuleBase" id="RU000454"/>
    </source>
</evidence>
<dbReference type="InterPro" id="IPR032799">
    <property type="entry name" value="TAXi_C"/>
</dbReference>
<gene>
    <name evidence="17" type="primary">LOC103718909</name>
</gene>
<feature type="active site" evidence="11">
    <location>
        <position position="333"/>
    </location>
</feature>
<dbReference type="OrthoDB" id="2747330at2759"/>
<evidence type="ECO:0000256" key="1">
    <source>
        <dbReference type="ARBA" id="ARBA00004193"/>
    </source>
</evidence>
<evidence type="ECO:0000259" key="15">
    <source>
        <dbReference type="PROSITE" id="PS51767"/>
    </source>
</evidence>
<keyword evidence="16" id="KW-1185">Reference proteome</keyword>
<dbReference type="Pfam" id="PF14541">
    <property type="entry name" value="TAXi_C"/>
    <property type="match status" value="1"/>
</dbReference>
<dbReference type="KEGG" id="pda:103718909"/>
<dbReference type="PANTHER" id="PTHR13683:SF232">
    <property type="entry name" value="OS09G0542100 PROTEIN"/>
    <property type="match status" value="1"/>
</dbReference>